<comment type="pathway">
    <text evidence="2">Glycolipid biosynthesis; glycosylphosphatidylinositol-anchor biosynthesis.</text>
</comment>
<dbReference type="UniPathway" id="UPA00196"/>
<evidence type="ECO:0000313" key="11">
    <source>
        <dbReference type="EMBL" id="KAG8092977.1"/>
    </source>
</evidence>
<keyword evidence="7" id="KW-1133">Transmembrane helix</keyword>
<dbReference type="EMBL" id="JAAALK010000080">
    <property type="protein sequence ID" value="KAG8092977.1"/>
    <property type="molecule type" value="Genomic_DNA"/>
</dbReference>
<evidence type="ECO:0000256" key="9">
    <source>
        <dbReference type="ARBA" id="ARBA00023180"/>
    </source>
</evidence>
<comment type="caution">
    <text evidence="11">The sequence shown here is derived from an EMBL/GenBank/DDBJ whole genome shotgun (WGS) entry which is preliminary data.</text>
</comment>
<keyword evidence="6" id="KW-0256">Endoplasmic reticulum</keyword>
<accession>A0A8J5WPZ5</accession>
<dbReference type="InterPro" id="IPR013233">
    <property type="entry name" value="PIG-X/PBN1"/>
</dbReference>
<comment type="subcellular location">
    <subcellularLocation>
        <location evidence="1">Endoplasmic reticulum membrane</location>
        <topology evidence="1">Single-pass membrane protein</topology>
    </subcellularLocation>
</comment>
<dbReference type="InterPro" id="IPR040039">
    <property type="entry name" value="PIGX"/>
</dbReference>
<proteinExistence type="inferred from homology"/>
<comment type="similarity">
    <text evidence="3">Belongs to the PIGX family.</text>
</comment>
<reference evidence="11" key="2">
    <citation type="submission" date="2021-02" db="EMBL/GenBank/DDBJ databases">
        <authorList>
            <person name="Kimball J.A."/>
            <person name="Haas M.W."/>
            <person name="Macchietto M."/>
            <person name="Kono T."/>
            <person name="Duquette J."/>
            <person name="Shao M."/>
        </authorList>
    </citation>
    <scope>NUCLEOTIDE SEQUENCE</scope>
    <source>
        <tissue evidence="11">Fresh leaf tissue</tissue>
    </source>
</reference>
<evidence type="ECO:0000256" key="5">
    <source>
        <dbReference type="ARBA" id="ARBA00022692"/>
    </source>
</evidence>
<evidence type="ECO:0000256" key="8">
    <source>
        <dbReference type="ARBA" id="ARBA00023136"/>
    </source>
</evidence>
<feature type="signal peptide" evidence="10">
    <location>
        <begin position="1"/>
        <end position="24"/>
    </location>
</feature>
<keyword evidence="12" id="KW-1185">Reference proteome</keyword>
<dbReference type="PROSITE" id="PS51257">
    <property type="entry name" value="PROKAR_LIPOPROTEIN"/>
    <property type="match status" value="1"/>
</dbReference>
<evidence type="ECO:0000256" key="1">
    <source>
        <dbReference type="ARBA" id="ARBA00004389"/>
    </source>
</evidence>
<dbReference type="PANTHER" id="PTHR28650:SF1">
    <property type="entry name" value="PHOSPHATIDYLINOSITOL-GLYCAN BIOSYNTHESIS CLASS X PROTEIN"/>
    <property type="match status" value="1"/>
</dbReference>
<dbReference type="Proteomes" id="UP000729402">
    <property type="component" value="Unassembled WGS sequence"/>
</dbReference>
<evidence type="ECO:0000256" key="2">
    <source>
        <dbReference type="ARBA" id="ARBA00004687"/>
    </source>
</evidence>
<dbReference type="GO" id="GO:0005789">
    <property type="term" value="C:endoplasmic reticulum membrane"/>
    <property type="evidence" value="ECO:0007669"/>
    <property type="project" value="UniProtKB-SubCell"/>
</dbReference>
<protein>
    <submittedName>
        <fullName evidence="11">Uncharacterized protein</fullName>
    </submittedName>
</protein>
<sequence>MAEGSGKWLLAVALLAACVSGVAAASSSPGQAPGIGRSWICRQDTGNGGSELHRQLVGEGCSLTHLSYSILLREKSFSMLLFLENTNLELPSALSNQSAVQIHVDLRPSASMNYYLVIDLPLHARYPPLDASGYATVEFGSPDLLLRDRKKEISDSCFWVLKDLNAAHLEKVAWRSYLPYFIDVKTEMEDKLEYFVHIKICSATTLSYLSRVHLDQKQQYYIFLEAAKQSFSVYINPKAVPSLMSVRQHATPVSGSIGLCHEPTKHGIEL</sequence>
<keyword evidence="10" id="KW-0732">Signal</keyword>
<organism evidence="11 12">
    <name type="scientific">Zizania palustris</name>
    <name type="common">Northern wild rice</name>
    <dbReference type="NCBI Taxonomy" id="103762"/>
    <lineage>
        <taxon>Eukaryota</taxon>
        <taxon>Viridiplantae</taxon>
        <taxon>Streptophyta</taxon>
        <taxon>Embryophyta</taxon>
        <taxon>Tracheophyta</taxon>
        <taxon>Spermatophyta</taxon>
        <taxon>Magnoliopsida</taxon>
        <taxon>Liliopsida</taxon>
        <taxon>Poales</taxon>
        <taxon>Poaceae</taxon>
        <taxon>BOP clade</taxon>
        <taxon>Oryzoideae</taxon>
        <taxon>Oryzeae</taxon>
        <taxon>Zizaniinae</taxon>
        <taxon>Zizania</taxon>
    </lineage>
</organism>
<evidence type="ECO:0000256" key="7">
    <source>
        <dbReference type="ARBA" id="ARBA00022989"/>
    </source>
</evidence>
<evidence type="ECO:0000256" key="6">
    <source>
        <dbReference type="ARBA" id="ARBA00022824"/>
    </source>
</evidence>
<keyword evidence="8" id="KW-0472">Membrane</keyword>
<keyword evidence="4" id="KW-0337">GPI-anchor biosynthesis</keyword>
<evidence type="ECO:0000256" key="10">
    <source>
        <dbReference type="SAM" id="SignalP"/>
    </source>
</evidence>
<feature type="chain" id="PRO_5035270276" evidence="10">
    <location>
        <begin position="25"/>
        <end position="270"/>
    </location>
</feature>
<reference evidence="11" key="1">
    <citation type="journal article" date="2021" name="bioRxiv">
        <title>Whole Genome Assembly and Annotation of Northern Wild Rice, Zizania palustris L., Supports a Whole Genome Duplication in the Zizania Genus.</title>
        <authorList>
            <person name="Haas M."/>
            <person name="Kono T."/>
            <person name="Macchietto M."/>
            <person name="Millas R."/>
            <person name="McGilp L."/>
            <person name="Shao M."/>
            <person name="Duquette J."/>
            <person name="Hirsch C.N."/>
            <person name="Kimball J."/>
        </authorList>
    </citation>
    <scope>NUCLEOTIDE SEQUENCE</scope>
    <source>
        <tissue evidence="11">Fresh leaf tissue</tissue>
    </source>
</reference>
<evidence type="ECO:0000313" key="12">
    <source>
        <dbReference type="Proteomes" id="UP000729402"/>
    </source>
</evidence>
<dbReference type="AlphaFoldDB" id="A0A8J5WPZ5"/>
<dbReference type="GO" id="GO:0006506">
    <property type="term" value="P:GPI anchor biosynthetic process"/>
    <property type="evidence" value="ECO:0007669"/>
    <property type="project" value="UniProtKB-UniPathway"/>
</dbReference>
<gene>
    <name evidence="11" type="ORF">GUJ93_ZPchr0012g20060</name>
</gene>
<dbReference type="Pfam" id="PF08320">
    <property type="entry name" value="PIG-X"/>
    <property type="match status" value="1"/>
</dbReference>
<evidence type="ECO:0000256" key="3">
    <source>
        <dbReference type="ARBA" id="ARBA00010345"/>
    </source>
</evidence>
<evidence type="ECO:0000256" key="4">
    <source>
        <dbReference type="ARBA" id="ARBA00022502"/>
    </source>
</evidence>
<keyword evidence="9" id="KW-0325">Glycoprotein</keyword>
<name>A0A8J5WPZ5_ZIZPA</name>
<keyword evidence="5" id="KW-0812">Transmembrane</keyword>
<dbReference type="PANTHER" id="PTHR28650">
    <property type="entry name" value="PHOSPHATIDYLINOSITOL-GLYCAN BIOSYNTHESIS CLASS X PROTEIN"/>
    <property type="match status" value="1"/>
</dbReference>
<dbReference type="OrthoDB" id="5546453at2759"/>